<protein>
    <recommendedName>
        <fullName evidence="3">DUF8206 domain-containing protein</fullName>
    </recommendedName>
</protein>
<name>A0ABD2JT08_9BILA</name>
<dbReference type="InterPro" id="IPR025662">
    <property type="entry name" value="Sigma_54_int_dom_ATP-bd_1"/>
</dbReference>
<comment type="caution">
    <text evidence="4">The sequence shown here is derived from an EMBL/GenBank/DDBJ whole genome shotgun (WGS) entry which is preliminary data.</text>
</comment>
<keyword evidence="5" id="KW-1185">Reference proteome</keyword>
<dbReference type="Pfam" id="PF26633">
    <property type="entry name" value="DUF8206"/>
    <property type="match status" value="1"/>
</dbReference>
<dbReference type="Proteomes" id="UP001620626">
    <property type="component" value="Unassembled WGS sequence"/>
</dbReference>
<feature type="compositionally biased region" description="Basic and acidic residues" evidence="2">
    <location>
        <begin position="1556"/>
        <end position="1572"/>
    </location>
</feature>
<sequence length="1711" mass="194235">MTNSAKDTDDDEMTPDKATNMNTHQSANDNETDGGEQFGQLQQTNALIPSGAIGRTQSVSEATIENAEAENQQLALSRMQSANGSFEKIGDEPNEFETIDVTDVLSSVDHMQFVQQNPAQFDNPSAKKTKSYAEAVRDELADGGNSDEPMMEWEGQQNQRENSTHGDSTLSDNVHSLQPVAPAVNEIGIDLFPIVSARQTGDDFGVRNVQQQDQSRRNDESDIGLFEKKKCFASLEIHWTENSKERCAVKKYQFSMVTDNQQHQMNSAAFATSEHCNPTIAQMTQKILSEHFETPIGKLIAQFDMQMQIRDHDFDPVVQFVDMERNWSIEPVKDRASYKVLLHSKMDAKSGHGYEDVSSKMDNCGPRQHDEQIDRFVLSEVKAPLANLYDVSTDNFVTSNDHEFVNRMAKNYKNLTMQDRPNLCEEIIEFESFDDLKERTKMLGLDQKLSVISQLAHFDDVSPLGQFLLKAAAQTERGNSFGFIKIVPKTTFSLKLGHPKVRDIILQQLPVNNATHFVMSACYGSIVAGIVTFNERSVIDKTDISNAKRIVRKFLAGTKLNPSDKSFISHLNKSISCSVFVDPSIGNCATALDFIKGLNSFAVKWTAAKDTKHPTPISFSLVPLSSINDKTRFNPISIHMIGGRQFDWFCGHVQTVNDYEWQFRKVRQSFNECSPMLTNGQLDDAQQIFEQLETGKKIFYDSLKDFIVDLRMCKDERQKEAMVRSAVENYVQFCQSVSDFFEELVKEKKEMVNELKQKGVTYIGRSTRQQLDSHFAFDDSNSSVFHFVLLRNSSVQPVQNQHTSFLLCLGKLYEFVSRGKCTFVDLDVLRDGEEAQADKGLPEEIRSLDGYPNFGMRLIKMRGNKLLSDDYMAEEERKLQYPIARIENIRRTEVGAVPEADPKDIQACSLPCSFCEGYGGKCPNTDNLWVCDDCCEALTFVKIEKAQITHFFCACGKTPVDGFSFRCSDLAKHGTEFKHFGTEASLEKELDRLNNKGMLTFLLLGETGVGKSTLINALIAYLKHATLKEALEAKEIDWVIPARFCTGRYDSEGNRQRIEVRLGEESKEERLEAGESQTKWPNAYVIPSKDGHKVRIIDAPGIGDTNGVNEDNINFDKTLNFISTLPELHAVCILLRPNSPRATPAIKYCIEGLLTYLHKNATNNIVFVFTNARGSSYDMGKTDVVLEKILAPIERAHNVSIPLHRDRIYCVDNEAYEALCLIKKGGIEYDQEEMDNFSRSWSHAEKQFQRLLQHVSSLEAHRTWETVSVNEARRTIIDLSEPLALITGKIQSNLDRINKYEESIKLGEEQVENAPTLETIEFVHLPYPRTVCTAACCTSIQRTLTGDVKLYMKHCHEHCYLSNITPELFPNEGLKYCWAMNGTNTCTKCGCDWSVHMHYHYEQRQKTLTLEEVEQKLTSVHREGLSTLENVQKQMLEERGIIYLKAAQFCAFLKKWALKPYNDSMEAYINLSIKQAEKVVSECKGAADENIHEDKLKGLRESLRLYREQKELIDNATADDANGPNVITAENVKKFFDELCELPFFGADIRQMFETKQKSRHEHQKEYSEKKTSVGVKLRPTKSGKVVQPEQCWNEEQRKLLQAYEKKQREMEQLEREMENKNMLQRPTGNYAAYNQPPTSSSSSSFLQRIPVLNYLFGSSSSQNMPSSSHGTHSRNSFNLSSNFSAYGAWEDDRGVMPKNKQWHNHSRGPK</sequence>
<proteinExistence type="predicted"/>
<dbReference type="InterPro" id="IPR058519">
    <property type="entry name" value="DUF8206"/>
</dbReference>
<dbReference type="PANTHER" id="PTHR32046">
    <property type="entry name" value="G DOMAIN-CONTAINING PROTEIN"/>
    <property type="match status" value="1"/>
</dbReference>
<evidence type="ECO:0000313" key="4">
    <source>
        <dbReference type="EMBL" id="KAL3093609.1"/>
    </source>
</evidence>
<dbReference type="Gene3D" id="3.40.50.300">
    <property type="entry name" value="P-loop containing nucleotide triphosphate hydrolases"/>
    <property type="match status" value="1"/>
</dbReference>
<feature type="compositionally biased region" description="Polar residues" evidence="2">
    <location>
        <begin position="17"/>
        <end position="29"/>
    </location>
</feature>
<gene>
    <name evidence="4" type="ORF">niasHT_021675</name>
</gene>
<feature type="region of interest" description="Disordered" evidence="2">
    <location>
        <begin position="1556"/>
        <end position="1576"/>
    </location>
</feature>
<feature type="compositionally biased region" description="Polar residues" evidence="2">
    <location>
        <begin position="155"/>
        <end position="172"/>
    </location>
</feature>
<dbReference type="CDD" id="cd00882">
    <property type="entry name" value="Ras_like_GTPase"/>
    <property type="match status" value="1"/>
</dbReference>
<reference evidence="4 5" key="1">
    <citation type="submission" date="2024-10" db="EMBL/GenBank/DDBJ databases">
        <authorList>
            <person name="Kim D."/>
        </authorList>
    </citation>
    <scope>NUCLEOTIDE SEQUENCE [LARGE SCALE GENOMIC DNA]</scope>
    <source>
        <strain evidence="4">BH-2024</strain>
    </source>
</reference>
<accession>A0ABD2JT08</accession>
<evidence type="ECO:0000259" key="3">
    <source>
        <dbReference type="Pfam" id="PF26633"/>
    </source>
</evidence>
<dbReference type="InterPro" id="IPR027417">
    <property type="entry name" value="P-loop_NTPase"/>
</dbReference>
<evidence type="ECO:0000256" key="1">
    <source>
        <dbReference type="SAM" id="Coils"/>
    </source>
</evidence>
<dbReference type="SUPFAM" id="SSF52540">
    <property type="entry name" value="P-loop containing nucleoside triphosphate hydrolases"/>
    <property type="match status" value="1"/>
</dbReference>
<feature type="domain" description="DUF8206" evidence="3">
    <location>
        <begin position="1325"/>
        <end position="1402"/>
    </location>
</feature>
<feature type="region of interest" description="Disordered" evidence="2">
    <location>
        <begin position="1"/>
        <end position="53"/>
    </location>
</feature>
<keyword evidence="1" id="KW-0175">Coiled coil</keyword>
<organism evidence="4 5">
    <name type="scientific">Heterodera trifolii</name>
    <dbReference type="NCBI Taxonomy" id="157864"/>
    <lineage>
        <taxon>Eukaryota</taxon>
        <taxon>Metazoa</taxon>
        <taxon>Ecdysozoa</taxon>
        <taxon>Nematoda</taxon>
        <taxon>Chromadorea</taxon>
        <taxon>Rhabditida</taxon>
        <taxon>Tylenchina</taxon>
        <taxon>Tylenchomorpha</taxon>
        <taxon>Tylenchoidea</taxon>
        <taxon>Heteroderidae</taxon>
        <taxon>Heteroderinae</taxon>
        <taxon>Heterodera</taxon>
    </lineage>
</organism>
<dbReference type="PROSITE" id="PS00675">
    <property type="entry name" value="SIGMA54_INTERACT_1"/>
    <property type="match status" value="1"/>
</dbReference>
<evidence type="ECO:0000313" key="5">
    <source>
        <dbReference type="Proteomes" id="UP001620626"/>
    </source>
</evidence>
<feature type="coiled-coil region" evidence="1">
    <location>
        <begin position="1594"/>
        <end position="1624"/>
    </location>
</feature>
<dbReference type="PANTHER" id="PTHR32046:SF11">
    <property type="entry name" value="IMMUNE-ASSOCIATED NUCLEOTIDE-BINDING PROTEIN 10-LIKE"/>
    <property type="match status" value="1"/>
</dbReference>
<feature type="region of interest" description="Disordered" evidence="2">
    <location>
        <begin position="141"/>
        <end position="172"/>
    </location>
</feature>
<evidence type="ECO:0000256" key="2">
    <source>
        <dbReference type="SAM" id="MobiDB-lite"/>
    </source>
</evidence>
<dbReference type="EMBL" id="JBICBT010000911">
    <property type="protein sequence ID" value="KAL3093609.1"/>
    <property type="molecule type" value="Genomic_DNA"/>
</dbReference>